<dbReference type="Gene3D" id="3.40.30.10">
    <property type="entry name" value="Glutaredoxin"/>
    <property type="match status" value="1"/>
</dbReference>
<comment type="similarity">
    <text evidence="1">Belongs to the complex I 24 kDa subunit family.</text>
</comment>
<dbReference type="GO" id="GO:0003954">
    <property type="term" value="F:NADH dehydrogenase activity"/>
    <property type="evidence" value="ECO:0007669"/>
    <property type="project" value="TreeGrafter"/>
</dbReference>
<dbReference type="RefSeq" id="WP_195172824.1">
    <property type="nucleotide sequence ID" value="NZ_CP062983.1"/>
</dbReference>
<dbReference type="Proteomes" id="UP000594468">
    <property type="component" value="Chromosome"/>
</dbReference>
<dbReference type="FunFam" id="1.10.10.1590:FF:000001">
    <property type="entry name" value="NADH-quinone oxidoreductase subunit E"/>
    <property type="match status" value="1"/>
</dbReference>
<dbReference type="KEGG" id="pmet:G4Y79_10400"/>
<evidence type="ECO:0000256" key="7">
    <source>
        <dbReference type="PIRSR" id="PIRSR000216-1"/>
    </source>
</evidence>
<evidence type="ECO:0000313" key="8">
    <source>
        <dbReference type="EMBL" id="QPC84761.1"/>
    </source>
</evidence>
<keyword evidence="3 7" id="KW-0479">Metal-binding</keyword>
<dbReference type="PANTHER" id="PTHR10371">
    <property type="entry name" value="NADH DEHYDROGENASE UBIQUINONE FLAVOPROTEIN 2, MITOCHONDRIAL"/>
    <property type="match status" value="1"/>
</dbReference>
<dbReference type="SUPFAM" id="SSF52833">
    <property type="entry name" value="Thioredoxin-like"/>
    <property type="match status" value="1"/>
</dbReference>
<sequence length="167" mass="19181">MALKDKYADRIQHHLSKYPETRSAVMPLLYIAQEEYGYINDEGVAEVAEILDMDPTQVRSIAGFYTMYSEKPKGKYWLQVCTDLACALNGADQFHKDLKEYLGVEEAGTSEDGLFTVEHVMCLAACDKAPMLQCNFHYMENLDMEKMKAWIEEKRAEYQAELDKANQ</sequence>
<dbReference type="GO" id="GO:0051537">
    <property type="term" value="F:2 iron, 2 sulfur cluster binding"/>
    <property type="evidence" value="ECO:0007669"/>
    <property type="project" value="UniProtKB-KW"/>
</dbReference>
<feature type="binding site" evidence="7">
    <location>
        <position position="126"/>
    </location>
    <ligand>
        <name>[2Fe-2S] cluster</name>
        <dbReference type="ChEBI" id="CHEBI:190135"/>
    </ligand>
</feature>
<dbReference type="CDD" id="cd03064">
    <property type="entry name" value="TRX_Fd_NuoE"/>
    <property type="match status" value="1"/>
</dbReference>
<name>A0A7S8ED62_9CHLR</name>
<dbReference type="Gene3D" id="1.10.10.1590">
    <property type="entry name" value="NADH-quinone oxidoreductase subunit E"/>
    <property type="match status" value="1"/>
</dbReference>
<accession>A0A7S8ED62</accession>
<feature type="binding site" evidence="7">
    <location>
        <position position="81"/>
    </location>
    <ligand>
        <name>[2Fe-2S] cluster</name>
        <dbReference type="ChEBI" id="CHEBI:190135"/>
    </ligand>
</feature>
<evidence type="ECO:0000256" key="4">
    <source>
        <dbReference type="ARBA" id="ARBA00023004"/>
    </source>
</evidence>
<dbReference type="InterPro" id="IPR036249">
    <property type="entry name" value="Thioredoxin-like_sf"/>
</dbReference>
<dbReference type="InterPro" id="IPR042128">
    <property type="entry name" value="NuoE_dom"/>
</dbReference>
<comment type="cofactor">
    <cofactor evidence="7">
        <name>[2Fe-2S] cluster</name>
        <dbReference type="ChEBI" id="CHEBI:190135"/>
    </cofactor>
    <text evidence="7">Binds 1 [2Fe-2S] cluster.</text>
</comment>
<protein>
    <submittedName>
        <fullName evidence="8">NAD(P)H-dependent oxidoreductase subunit E</fullName>
    </submittedName>
</protein>
<keyword evidence="5 7" id="KW-0411">Iron-sulfur</keyword>
<evidence type="ECO:0000256" key="5">
    <source>
        <dbReference type="ARBA" id="ARBA00023014"/>
    </source>
</evidence>
<evidence type="ECO:0000256" key="1">
    <source>
        <dbReference type="ARBA" id="ARBA00010643"/>
    </source>
</evidence>
<keyword evidence="9" id="KW-1185">Reference proteome</keyword>
<gene>
    <name evidence="8" type="ORF">G4Y79_10400</name>
</gene>
<dbReference type="GO" id="GO:0046872">
    <property type="term" value="F:metal ion binding"/>
    <property type="evidence" value="ECO:0007669"/>
    <property type="project" value="UniProtKB-KW"/>
</dbReference>
<dbReference type="Pfam" id="PF01257">
    <property type="entry name" value="2Fe-2S_thioredx"/>
    <property type="match status" value="1"/>
</dbReference>
<evidence type="ECO:0000313" key="9">
    <source>
        <dbReference type="Proteomes" id="UP000594468"/>
    </source>
</evidence>
<feature type="binding site" evidence="7">
    <location>
        <position position="86"/>
    </location>
    <ligand>
        <name>[2Fe-2S] cluster</name>
        <dbReference type="ChEBI" id="CHEBI:190135"/>
    </ligand>
</feature>
<dbReference type="InterPro" id="IPR002023">
    <property type="entry name" value="NuoE-like"/>
</dbReference>
<evidence type="ECO:0000256" key="3">
    <source>
        <dbReference type="ARBA" id="ARBA00022723"/>
    </source>
</evidence>
<reference evidence="8 9" key="1">
    <citation type="submission" date="2020-02" db="EMBL/GenBank/DDBJ databases">
        <authorList>
            <person name="Zheng R.K."/>
            <person name="Sun C.M."/>
        </authorList>
    </citation>
    <scope>NUCLEOTIDE SEQUENCE [LARGE SCALE GENOMIC DNA]</scope>
    <source>
        <strain evidence="9">rifampicinis</strain>
    </source>
</reference>
<dbReference type="PROSITE" id="PS01099">
    <property type="entry name" value="COMPLEX1_24K"/>
    <property type="match status" value="1"/>
</dbReference>
<comment type="cofactor">
    <cofactor evidence="6">
        <name>[2Fe-2S] cluster</name>
        <dbReference type="ChEBI" id="CHEBI:190135"/>
    </cofactor>
</comment>
<evidence type="ECO:0000256" key="2">
    <source>
        <dbReference type="ARBA" id="ARBA00022714"/>
    </source>
</evidence>
<feature type="binding site" evidence="7">
    <location>
        <position position="122"/>
    </location>
    <ligand>
        <name>[2Fe-2S] cluster</name>
        <dbReference type="ChEBI" id="CHEBI:190135"/>
    </ligand>
</feature>
<proteinExistence type="inferred from homology"/>
<dbReference type="NCBIfam" id="TIGR01958">
    <property type="entry name" value="nuoE_fam"/>
    <property type="match status" value="1"/>
</dbReference>
<dbReference type="PANTHER" id="PTHR10371:SF3">
    <property type="entry name" value="NADH DEHYDROGENASE [UBIQUINONE] FLAVOPROTEIN 2, MITOCHONDRIAL"/>
    <property type="match status" value="1"/>
</dbReference>
<dbReference type="EMBL" id="CP062983">
    <property type="protein sequence ID" value="QPC84761.1"/>
    <property type="molecule type" value="Genomic_DNA"/>
</dbReference>
<evidence type="ECO:0000256" key="6">
    <source>
        <dbReference type="ARBA" id="ARBA00034078"/>
    </source>
</evidence>
<dbReference type="PIRSF" id="PIRSF000216">
    <property type="entry name" value="NADH_DH_24kDa"/>
    <property type="match status" value="1"/>
</dbReference>
<dbReference type="AlphaFoldDB" id="A0A7S8ED62"/>
<keyword evidence="4 7" id="KW-0408">Iron</keyword>
<keyword evidence="2 7" id="KW-0001">2Fe-2S</keyword>
<organism evidence="8 9">
    <name type="scientific">Phototrophicus methaneseepsis</name>
    <dbReference type="NCBI Taxonomy" id="2710758"/>
    <lineage>
        <taxon>Bacteria</taxon>
        <taxon>Bacillati</taxon>
        <taxon>Chloroflexota</taxon>
        <taxon>Candidatus Thermofontia</taxon>
        <taxon>Phototrophicales</taxon>
        <taxon>Phototrophicaceae</taxon>
        <taxon>Phototrophicus</taxon>
    </lineage>
</organism>
<dbReference type="InterPro" id="IPR041921">
    <property type="entry name" value="NuoE_N"/>
</dbReference>